<dbReference type="Proteomes" id="UP000076632">
    <property type="component" value="Unassembled WGS sequence"/>
</dbReference>
<dbReference type="GO" id="GO:0007165">
    <property type="term" value="P:signal transduction"/>
    <property type="evidence" value="ECO:0007669"/>
    <property type="project" value="TreeGrafter"/>
</dbReference>
<gene>
    <name evidence="10" type="ORF">L228DRAFT_270525</name>
</gene>
<keyword evidence="11" id="KW-1185">Reference proteome</keyword>
<evidence type="ECO:0000256" key="5">
    <source>
        <dbReference type="ARBA" id="ARBA00022777"/>
    </source>
</evidence>
<evidence type="ECO:0000313" key="10">
    <source>
        <dbReference type="EMBL" id="KZF20454.1"/>
    </source>
</evidence>
<protein>
    <recommendedName>
        <fullName evidence="1">non-specific serine/threonine protein kinase</fullName>
        <ecNumber evidence="1">2.7.11.1</ecNumber>
    </recommendedName>
</protein>
<organism evidence="10 11">
    <name type="scientific">Xylona heveae (strain CBS 132557 / TC161)</name>
    <dbReference type="NCBI Taxonomy" id="1328760"/>
    <lineage>
        <taxon>Eukaryota</taxon>
        <taxon>Fungi</taxon>
        <taxon>Dikarya</taxon>
        <taxon>Ascomycota</taxon>
        <taxon>Pezizomycotina</taxon>
        <taxon>Xylonomycetes</taxon>
        <taxon>Xylonales</taxon>
        <taxon>Xylonaceae</taxon>
        <taxon>Xylona</taxon>
    </lineage>
</organism>
<evidence type="ECO:0000256" key="8">
    <source>
        <dbReference type="ARBA" id="ARBA00048679"/>
    </source>
</evidence>
<dbReference type="PANTHER" id="PTHR43895">
    <property type="entry name" value="CALCIUM/CALMODULIN-DEPENDENT PROTEIN KINASE KINASE-RELATED"/>
    <property type="match status" value="1"/>
</dbReference>
<evidence type="ECO:0000259" key="9">
    <source>
        <dbReference type="PROSITE" id="PS50011"/>
    </source>
</evidence>
<dbReference type="AlphaFoldDB" id="A0A165AGY5"/>
<dbReference type="PANTHER" id="PTHR43895:SF32">
    <property type="entry name" value="SERINE_THREONINE-PROTEIN KINASE CHK1"/>
    <property type="match status" value="1"/>
</dbReference>
<evidence type="ECO:0000256" key="3">
    <source>
        <dbReference type="ARBA" id="ARBA00022679"/>
    </source>
</evidence>
<dbReference type="GO" id="GO:0004674">
    <property type="term" value="F:protein serine/threonine kinase activity"/>
    <property type="evidence" value="ECO:0007669"/>
    <property type="project" value="UniProtKB-KW"/>
</dbReference>
<accession>A0A165AGY5</accession>
<evidence type="ECO:0000313" key="11">
    <source>
        <dbReference type="Proteomes" id="UP000076632"/>
    </source>
</evidence>
<sequence>MRETLTKMLNFKNPSRWEIYSRLWCVTSAFVRSISRFLPPFGRPLVKAPDEDVEQLGATDRQPPNKIPEESGRIIFKKGVPSIKPSSDVKLLMVGMFAEVYLLKGSIVRKVPCNDAENGRLAILCEATVYSILGKHPRIVEWLSCGETDFVEIQYYPNGDLAARVLDEEKELPEKLRRKWFQQIIEAIVKIHEHDVIHSDLALRQLFLDDNMDVRLGDFNLSQYPGHIALGYEKVSHCLPRNYEDPNSIHSDLFALGSTLYELVARKAPYNELYPREPEAVLRSRDQSVIQARVQRQWQVDSEIEALYKNKEFPNVTKFFGGDIILGCWDGSISSASDALELYKALILNPHPG</sequence>
<evidence type="ECO:0000256" key="2">
    <source>
        <dbReference type="ARBA" id="ARBA00022527"/>
    </source>
</evidence>
<keyword evidence="4" id="KW-0547">Nucleotide-binding</keyword>
<dbReference type="InterPro" id="IPR000719">
    <property type="entry name" value="Prot_kinase_dom"/>
</dbReference>
<dbReference type="OrthoDB" id="1668230at2759"/>
<evidence type="ECO:0000256" key="1">
    <source>
        <dbReference type="ARBA" id="ARBA00012513"/>
    </source>
</evidence>
<proteinExistence type="predicted"/>
<dbReference type="GeneID" id="28900554"/>
<dbReference type="STRING" id="1328760.A0A165AGY5"/>
<dbReference type="PROSITE" id="PS50011">
    <property type="entry name" value="PROTEIN_KINASE_DOM"/>
    <property type="match status" value="1"/>
</dbReference>
<evidence type="ECO:0000256" key="6">
    <source>
        <dbReference type="ARBA" id="ARBA00022840"/>
    </source>
</evidence>
<keyword evidence="6" id="KW-0067">ATP-binding</keyword>
<feature type="domain" description="Protein kinase" evidence="9">
    <location>
        <begin position="86"/>
        <end position="353"/>
    </location>
</feature>
<keyword evidence="2" id="KW-0723">Serine/threonine-protein kinase</keyword>
<dbReference type="CDD" id="cd00180">
    <property type="entry name" value="PKc"/>
    <property type="match status" value="1"/>
</dbReference>
<reference evidence="10 11" key="1">
    <citation type="journal article" date="2016" name="Fungal Biol.">
        <title>The genome of Xylona heveae provides a window into fungal endophytism.</title>
        <authorList>
            <person name="Gazis R."/>
            <person name="Kuo A."/>
            <person name="Riley R."/>
            <person name="LaButti K."/>
            <person name="Lipzen A."/>
            <person name="Lin J."/>
            <person name="Amirebrahimi M."/>
            <person name="Hesse C.N."/>
            <person name="Spatafora J.W."/>
            <person name="Henrissat B."/>
            <person name="Hainaut M."/>
            <person name="Grigoriev I.V."/>
            <person name="Hibbett D.S."/>
        </authorList>
    </citation>
    <scope>NUCLEOTIDE SEQUENCE [LARGE SCALE GENOMIC DNA]</scope>
    <source>
        <strain evidence="10 11">TC161</strain>
    </source>
</reference>
<dbReference type="InParanoid" id="A0A165AGY5"/>
<evidence type="ECO:0000256" key="7">
    <source>
        <dbReference type="ARBA" id="ARBA00047899"/>
    </source>
</evidence>
<name>A0A165AGY5_XYLHT</name>
<dbReference type="RefSeq" id="XP_018186009.1">
    <property type="nucleotide sequence ID" value="XM_018335417.1"/>
</dbReference>
<dbReference type="EMBL" id="KV407463">
    <property type="protein sequence ID" value="KZF20454.1"/>
    <property type="molecule type" value="Genomic_DNA"/>
</dbReference>
<evidence type="ECO:0000256" key="4">
    <source>
        <dbReference type="ARBA" id="ARBA00022741"/>
    </source>
</evidence>
<dbReference type="GO" id="GO:0005524">
    <property type="term" value="F:ATP binding"/>
    <property type="evidence" value="ECO:0007669"/>
    <property type="project" value="UniProtKB-KW"/>
</dbReference>
<dbReference type="Gene3D" id="1.10.510.10">
    <property type="entry name" value="Transferase(Phosphotransferase) domain 1"/>
    <property type="match status" value="1"/>
</dbReference>
<keyword evidence="5 10" id="KW-0418">Kinase</keyword>
<dbReference type="OMA" id="CLPRDYD"/>
<dbReference type="Pfam" id="PF00069">
    <property type="entry name" value="Pkinase"/>
    <property type="match status" value="1"/>
</dbReference>
<comment type="catalytic activity">
    <reaction evidence="8">
        <text>L-seryl-[protein] + ATP = O-phospho-L-seryl-[protein] + ADP + H(+)</text>
        <dbReference type="Rhea" id="RHEA:17989"/>
        <dbReference type="Rhea" id="RHEA-COMP:9863"/>
        <dbReference type="Rhea" id="RHEA-COMP:11604"/>
        <dbReference type="ChEBI" id="CHEBI:15378"/>
        <dbReference type="ChEBI" id="CHEBI:29999"/>
        <dbReference type="ChEBI" id="CHEBI:30616"/>
        <dbReference type="ChEBI" id="CHEBI:83421"/>
        <dbReference type="ChEBI" id="CHEBI:456216"/>
        <dbReference type="EC" id="2.7.11.1"/>
    </reaction>
</comment>
<dbReference type="InterPro" id="IPR011009">
    <property type="entry name" value="Kinase-like_dom_sf"/>
</dbReference>
<keyword evidence="3" id="KW-0808">Transferase</keyword>
<comment type="catalytic activity">
    <reaction evidence="7">
        <text>L-threonyl-[protein] + ATP = O-phospho-L-threonyl-[protein] + ADP + H(+)</text>
        <dbReference type="Rhea" id="RHEA:46608"/>
        <dbReference type="Rhea" id="RHEA-COMP:11060"/>
        <dbReference type="Rhea" id="RHEA-COMP:11605"/>
        <dbReference type="ChEBI" id="CHEBI:15378"/>
        <dbReference type="ChEBI" id="CHEBI:30013"/>
        <dbReference type="ChEBI" id="CHEBI:30616"/>
        <dbReference type="ChEBI" id="CHEBI:61977"/>
        <dbReference type="ChEBI" id="CHEBI:456216"/>
        <dbReference type="EC" id="2.7.11.1"/>
    </reaction>
</comment>
<dbReference type="SUPFAM" id="SSF56112">
    <property type="entry name" value="Protein kinase-like (PK-like)"/>
    <property type="match status" value="1"/>
</dbReference>
<dbReference type="EC" id="2.7.11.1" evidence="1"/>